<evidence type="ECO:0000313" key="11">
    <source>
        <dbReference type="Proteomes" id="UP000295008"/>
    </source>
</evidence>
<dbReference type="PROSITE" id="PS50893">
    <property type="entry name" value="ABC_TRANSPORTER_2"/>
    <property type="match status" value="2"/>
</dbReference>
<dbReference type="GO" id="GO:0005524">
    <property type="term" value="F:ATP binding"/>
    <property type="evidence" value="ECO:0007669"/>
    <property type="project" value="UniProtKB-KW"/>
</dbReference>
<dbReference type="InterPro" id="IPR050107">
    <property type="entry name" value="ABC_carbohydrate_import_ATPase"/>
</dbReference>
<dbReference type="PANTHER" id="PTHR43790">
    <property type="entry name" value="CARBOHYDRATE TRANSPORT ATP-BINDING PROTEIN MG119-RELATED"/>
    <property type="match status" value="1"/>
</dbReference>
<keyword evidence="7" id="KW-1278">Translocase</keyword>
<comment type="caution">
    <text evidence="10">The sequence shown here is derived from an EMBL/GenBank/DDBJ whole genome shotgun (WGS) entry which is preliminary data.</text>
</comment>
<evidence type="ECO:0000256" key="4">
    <source>
        <dbReference type="ARBA" id="ARBA00022737"/>
    </source>
</evidence>
<keyword evidence="3" id="KW-1003">Cell membrane</keyword>
<dbReference type="SMART" id="SM00382">
    <property type="entry name" value="AAA"/>
    <property type="match status" value="2"/>
</dbReference>
<dbReference type="InterPro" id="IPR027417">
    <property type="entry name" value="P-loop_NTPase"/>
</dbReference>
<dbReference type="CDD" id="cd03216">
    <property type="entry name" value="ABC_Carb_Monos_I"/>
    <property type="match status" value="1"/>
</dbReference>
<feature type="domain" description="ABC transporter" evidence="9">
    <location>
        <begin position="257"/>
        <end position="510"/>
    </location>
</feature>
<dbReference type="InterPro" id="IPR017871">
    <property type="entry name" value="ABC_transporter-like_CS"/>
</dbReference>
<feature type="domain" description="ABC transporter" evidence="9">
    <location>
        <begin position="20"/>
        <end position="255"/>
    </location>
</feature>
<keyword evidence="5" id="KW-0547">Nucleotide-binding</keyword>
<dbReference type="GO" id="GO:0016887">
    <property type="term" value="F:ATP hydrolysis activity"/>
    <property type="evidence" value="ECO:0007669"/>
    <property type="project" value="InterPro"/>
</dbReference>
<keyword evidence="2" id="KW-0813">Transport</keyword>
<evidence type="ECO:0000259" key="9">
    <source>
        <dbReference type="PROSITE" id="PS50893"/>
    </source>
</evidence>
<evidence type="ECO:0000256" key="6">
    <source>
        <dbReference type="ARBA" id="ARBA00022840"/>
    </source>
</evidence>
<dbReference type="InterPro" id="IPR003593">
    <property type="entry name" value="AAA+_ATPase"/>
</dbReference>
<dbReference type="GO" id="GO:0005886">
    <property type="term" value="C:plasma membrane"/>
    <property type="evidence" value="ECO:0007669"/>
    <property type="project" value="UniProtKB-SubCell"/>
</dbReference>
<dbReference type="FunFam" id="3.40.50.300:FF:000127">
    <property type="entry name" value="Ribose import ATP-binding protein RbsA"/>
    <property type="match status" value="1"/>
</dbReference>
<keyword evidence="11" id="KW-1185">Reference proteome</keyword>
<evidence type="ECO:0000313" key="10">
    <source>
        <dbReference type="EMBL" id="TCL77016.1"/>
    </source>
</evidence>
<accession>A0A4R1SBT1</accession>
<proteinExistence type="predicted"/>
<protein>
    <submittedName>
        <fullName evidence="10">Ribose transport system ATP-binding protein</fullName>
    </submittedName>
</protein>
<evidence type="ECO:0000256" key="3">
    <source>
        <dbReference type="ARBA" id="ARBA00022475"/>
    </source>
</evidence>
<dbReference type="SUPFAM" id="SSF52540">
    <property type="entry name" value="P-loop containing nucleoside triphosphate hydrolases"/>
    <property type="match status" value="2"/>
</dbReference>
<evidence type="ECO:0000256" key="7">
    <source>
        <dbReference type="ARBA" id="ARBA00022967"/>
    </source>
</evidence>
<dbReference type="InterPro" id="IPR003439">
    <property type="entry name" value="ABC_transporter-like_ATP-bd"/>
</dbReference>
<dbReference type="CDD" id="cd03215">
    <property type="entry name" value="ABC_Carb_Monos_II"/>
    <property type="match status" value="1"/>
</dbReference>
<dbReference type="Proteomes" id="UP000295008">
    <property type="component" value="Unassembled WGS sequence"/>
</dbReference>
<dbReference type="AlphaFoldDB" id="A0A4R1SBT1"/>
<evidence type="ECO:0000256" key="2">
    <source>
        <dbReference type="ARBA" id="ARBA00022448"/>
    </source>
</evidence>
<gene>
    <name evidence="10" type="ORF">EDC14_1001301</name>
</gene>
<comment type="subcellular location">
    <subcellularLocation>
        <location evidence="1">Cell membrane</location>
        <topology evidence="1">Peripheral membrane protein</topology>
    </subcellularLocation>
</comment>
<dbReference type="Gene3D" id="3.40.50.300">
    <property type="entry name" value="P-loop containing nucleotide triphosphate hydrolases"/>
    <property type="match status" value="2"/>
</dbReference>
<keyword evidence="6 10" id="KW-0067">ATP-binding</keyword>
<evidence type="ECO:0000256" key="1">
    <source>
        <dbReference type="ARBA" id="ARBA00004202"/>
    </source>
</evidence>
<keyword evidence="4" id="KW-0677">Repeat</keyword>
<dbReference type="PANTHER" id="PTHR43790:SF9">
    <property type="entry name" value="GALACTOFURANOSE TRANSPORTER ATP-BINDING PROTEIN YTFR"/>
    <property type="match status" value="1"/>
</dbReference>
<dbReference type="EMBL" id="SLUN01000001">
    <property type="protein sequence ID" value="TCL77016.1"/>
    <property type="molecule type" value="Genomic_DNA"/>
</dbReference>
<dbReference type="Pfam" id="PF00005">
    <property type="entry name" value="ABC_tran"/>
    <property type="match status" value="2"/>
</dbReference>
<name>A0A4R1SBT1_HYDET</name>
<dbReference type="PROSITE" id="PS00211">
    <property type="entry name" value="ABC_TRANSPORTER_1"/>
    <property type="match status" value="1"/>
</dbReference>
<evidence type="ECO:0000256" key="8">
    <source>
        <dbReference type="ARBA" id="ARBA00023136"/>
    </source>
</evidence>
<evidence type="ECO:0000256" key="5">
    <source>
        <dbReference type="ARBA" id="ARBA00022741"/>
    </source>
</evidence>
<reference evidence="10 11" key="1">
    <citation type="submission" date="2019-03" db="EMBL/GenBank/DDBJ databases">
        <title>Genomic Encyclopedia of Type Strains, Phase IV (KMG-IV): sequencing the most valuable type-strain genomes for metagenomic binning, comparative biology and taxonomic classification.</title>
        <authorList>
            <person name="Goeker M."/>
        </authorList>
    </citation>
    <scope>NUCLEOTIDE SEQUENCE [LARGE SCALE GENOMIC DNA]</scope>
    <source>
        <strain evidence="10 11">LX-B</strain>
    </source>
</reference>
<sequence length="512" mass="56617">MVQIIPQPVIGVQQMSDYILEMKSIHKSFGSNEVLHGVDFRLKRSEIHALLGENGTGKSTLMNILGGVFPAGSGEILLDGVRTTIASPADAQQKGIAFIHQELTLINDLAVYENLFLGNELKKGGFLDVAQMCQRSRAVLERMRVDLDPRTLVSELDASYKQIVEIARALLRNARILIMDEPTTALTEVEIRHVFAIMASLKEQGVSIVFISHKLKEVVEICDSYTVMRDGHNVIAGPVDDRVDETLLAKHMVGKELSDDELYCPRQTGATVLEAVGLTREGEFRDISFRVGKGEIVGFTGLLGDGRSELFMTIFGCNKHYSGEIYLNGERRTMHTTTRACGCGIGYVPRNRKENGIIRDMSVLQNTSISIINSLKRLLFIDPQKEQELTAQFVNDLNIKVNCVDDSITSLSGGNQQKVVLSKWLAANPQLIVLDNPTQGVDVGAKLEIYHIIMKLAQQGMSVIVLSSEAQEVLKLCDRIYVMYHGEIRKEFQRAEADAEKIMVVATGGVVA</sequence>
<organism evidence="10 11">
    <name type="scientific">Hydrogenispora ethanolica</name>
    <dbReference type="NCBI Taxonomy" id="1082276"/>
    <lineage>
        <taxon>Bacteria</taxon>
        <taxon>Bacillati</taxon>
        <taxon>Bacillota</taxon>
        <taxon>Hydrogenispora</taxon>
    </lineage>
</organism>
<keyword evidence="8" id="KW-0472">Membrane</keyword>